<keyword evidence="2" id="KW-1185">Reference proteome</keyword>
<reference evidence="1" key="1">
    <citation type="submission" date="2020-10" db="EMBL/GenBank/DDBJ databases">
        <authorList>
            <person name="Han B."/>
            <person name="Lu T."/>
            <person name="Zhao Q."/>
            <person name="Huang X."/>
            <person name="Zhao Y."/>
        </authorList>
    </citation>
    <scope>NUCLEOTIDE SEQUENCE</scope>
</reference>
<sequence length="164" mass="16410">MDDGACLLGGGKPASAGGGAALDGRGSGVVAVRRAAAWGGEGQRREDSSSASNPIAAGFTAAATLSGRRGALPPRGPGGLEGLDLNCLPPDLDYGTAFGQLLRSSSVGAVGDAEAALVPGGVRGSWLRGDPHQVARRSCWHGGKAVPRSSACRSVYQKGYHSSR</sequence>
<protein>
    <submittedName>
        <fullName evidence="1">Uncharacterized protein</fullName>
    </submittedName>
</protein>
<comment type="caution">
    <text evidence="1">The sequence shown here is derived from an EMBL/GenBank/DDBJ whole genome shotgun (WGS) entry which is preliminary data.</text>
</comment>
<organism evidence="1 2">
    <name type="scientific">Miscanthus lutarioriparius</name>
    <dbReference type="NCBI Taxonomy" id="422564"/>
    <lineage>
        <taxon>Eukaryota</taxon>
        <taxon>Viridiplantae</taxon>
        <taxon>Streptophyta</taxon>
        <taxon>Embryophyta</taxon>
        <taxon>Tracheophyta</taxon>
        <taxon>Spermatophyta</taxon>
        <taxon>Magnoliopsida</taxon>
        <taxon>Liliopsida</taxon>
        <taxon>Poales</taxon>
        <taxon>Poaceae</taxon>
        <taxon>PACMAD clade</taxon>
        <taxon>Panicoideae</taxon>
        <taxon>Andropogonodae</taxon>
        <taxon>Andropogoneae</taxon>
        <taxon>Saccharinae</taxon>
        <taxon>Miscanthus</taxon>
    </lineage>
</organism>
<dbReference type="EMBL" id="CAJGYO010000002">
    <property type="protein sequence ID" value="CAD6209779.1"/>
    <property type="molecule type" value="Genomic_DNA"/>
</dbReference>
<evidence type="ECO:0000313" key="2">
    <source>
        <dbReference type="Proteomes" id="UP000604825"/>
    </source>
</evidence>
<accession>A0A811MRF6</accession>
<dbReference type="Proteomes" id="UP000604825">
    <property type="component" value="Unassembled WGS sequence"/>
</dbReference>
<evidence type="ECO:0000313" key="1">
    <source>
        <dbReference type="EMBL" id="CAD6209779.1"/>
    </source>
</evidence>
<gene>
    <name evidence="1" type="ORF">NCGR_LOCUS5955</name>
</gene>
<name>A0A811MRF6_9POAL</name>
<proteinExistence type="predicted"/>
<dbReference type="AlphaFoldDB" id="A0A811MRF6"/>